<organism evidence="2 3">
    <name type="scientific">Tamlana crocina</name>
    <dbReference type="NCBI Taxonomy" id="393006"/>
    <lineage>
        <taxon>Bacteria</taxon>
        <taxon>Pseudomonadati</taxon>
        <taxon>Bacteroidota</taxon>
        <taxon>Flavobacteriia</taxon>
        <taxon>Flavobacteriales</taxon>
        <taxon>Flavobacteriaceae</taxon>
        <taxon>Tamlana</taxon>
    </lineage>
</organism>
<keyword evidence="1" id="KW-0472">Membrane</keyword>
<dbReference type="RefSeq" id="WP_167918203.1">
    <property type="nucleotide sequence ID" value="NZ_JAAVJS010000013.1"/>
</dbReference>
<evidence type="ECO:0000313" key="2">
    <source>
        <dbReference type="EMBL" id="NJX15965.1"/>
    </source>
</evidence>
<evidence type="ECO:0000313" key="3">
    <source>
        <dbReference type="Proteomes" id="UP000760545"/>
    </source>
</evidence>
<feature type="transmembrane region" description="Helical" evidence="1">
    <location>
        <begin position="138"/>
        <end position="171"/>
    </location>
</feature>
<keyword evidence="3" id="KW-1185">Reference proteome</keyword>
<dbReference type="EMBL" id="JAAVJS010000013">
    <property type="protein sequence ID" value="NJX15965.1"/>
    <property type="molecule type" value="Genomic_DNA"/>
</dbReference>
<accession>A0ABX1DCH2</accession>
<keyword evidence="1" id="KW-1133">Transmembrane helix</keyword>
<feature type="transmembrane region" description="Helical" evidence="1">
    <location>
        <begin position="196"/>
        <end position="229"/>
    </location>
</feature>
<protein>
    <recommendedName>
        <fullName evidence="4">Glycerophosphoryl diester phosphodiesterase membrane domain-containing protein</fullName>
    </recommendedName>
</protein>
<evidence type="ECO:0008006" key="4">
    <source>
        <dbReference type="Google" id="ProtNLM"/>
    </source>
</evidence>
<dbReference type="Proteomes" id="UP000760545">
    <property type="component" value="Unassembled WGS sequence"/>
</dbReference>
<sequence length="255" mass="28785">MSTLNVILEKVENAKDLEFGDIFNKSIELFKKVWLQGLVMLLLTMVLMIPFYIVMYLPLIAMGIFDPEAMQQGGQPDVAMLIPFYILMVVFMFFAMVIAFALKSAFYRICKFKDFNEATSDDYFYFFKKPYLGKTIKLAAITFGISLLAALLCVLPIIYVMVPLALINVIYAFNPDMEASDIVKVGFKLGNKKWLIAFGLMVVAGLLAQIVGMIMCFVGVFVTASFAYLPVYFVYKDVIGFKEQNPIDEIGTPIE</sequence>
<gene>
    <name evidence="2" type="ORF">HC176_10740</name>
</gene>
<feature type="transmembrane region" description="Helical" evidence="1">
    <location>
        <begin position="33"/>
        <end position="58"/>
    </location>
</feature>
<proteinExistence type="predicted"/>
<name>A0ABX1DCH2_9FLAO</name>
<feature type="transmembrane region" description="Helical" evidence="1">
    <location>
        <begin position="78"/>
        <end position="102"/>
    </location>
</feature>
<comment type="caution">
    <text evidence="2">The sequence shown here is derived from an EMBL/GenBank/DDBJ whole genome shotgun (WGS) entry which is preliminary data.</text>
</comment>
<evidence type="ECO:0000256" key="1">
    <source>
        <dbReference type="SAM" id="Phobius"/>
    </source>
</evidence>
<keyword evidence="1" id="KW-0812">Transmembrane</keyword>
<reference evidence="2 3" key="1">
    <citation type="submission" date="2020-03" db="EMBL/GenBank/DDBJ databases">
        <title>Tamlana sp. nov, isolated from XXX.</title>
        <authorList>
            <person name="Cao W.R."/>
        </authorList>
    </citation>
    <scope>NUCLEOTIDE SEQUENCE [LARGE SCALE GENOMIC DNA]</scope>
    <source>
        <strain evidence="2 3">HST1-43</strain>
    </source>
</reference>